<sequence length="463" mass="51411">MDTPENYYAILGVPLDADSDMLKRVYRQLARRFHPDLAGPEGAIEMKRINRAYAVLSDPEQRQSYDTIIGGVIDLRKRGFARPSVHPKRFDAATEDEFSGLSMFSSRGPLHAGPLIRSRIGVLSALSSIPTVQGMLIAAGSLDGTGILWQLIEDQVTEATNIASDPAFTVESLRDLRFSEAGSLLAGWGRLGLHIWDAYSGTLLWSQSLQERAVSAHYSLDVTLQVTPDGKRIAQMALPYLAEDIQAPRSWGVRSTDVLSYTIGSSAKKFSDPLICSEESVEKRQFWAIRMRALSQDAQTLVTFSCAQLPNEKDQQAVVRRWDLSPKNKLLSKKMPQIADTIVVGRCDECTTPYAITPNANMLAFTYTGKQIRICDTRTGTYSEIQSGNMGGNARLAISPDGEWLAVAREDSEINEGVIDLWSIQTGQLLQKFYHPWQISALHFAKKQLIVALTDGTIQIWRE</sequence>
<name>A0A402A4H9_9CHLR</name>
<gene>
    <name evidence="3" type="ORF">KTT_39070</name>
</gene>
<dbReference type="Proteomes" id="UP000287352">
    <property type="component" value="Unassembled WGS sequence"/>
</dbReference>
<evidence type="ECO:0000313" key="3">
    <source>
        <dbReference type="EMBL" id="GCE14048.1"/>
    </source>
</evidence>
<dbReference type="EMBL" id="BIFR01000001">
    <property type="protein sequence ID" value="GCE14048.1"/>
    <property type="molecule type" value="Genomic_DNA"/>
</dbReference>
<dbReference type="GO" id="GO:0051787">
    <property type="term" value="F:misfolded protein binding"/>
    <property type="evidence" value="ECO:0007669"/>
    <property type="project" value="TreeGrafter"/>
</dbReference>
<dbReference type="PANTHER" id="PTHR44360:SF1">
    <property type="entry name" value="DNAJ HOMOLOG SUBFAMILY B MEMBER 9"/>
    <property type="match status" value="1"/>
</dbReference>
<dbReference type="InterPro" id="IPR036869">
    <property type="entry name" value="J_dom_sf"/>
</dbReference>
<dbReference type="AlphaFoldDB" id="A0A402A4H9"/>
<dbReference type="SMART" id="SM00271">
    <property type="entry name" value="DnaJ"/>
    <property type="match status" value="1"/>
</dbReference>
<dbReference type="Pfam" id="PF00226">
    <property type="entry name" value="DnaJ"/>
    <property type="match status" value="1"/>
</dbReference>
<comment type="caution">
    <text evidence="3">The sequence shown here is derived from an EMBL/GenBank/DDBJ whole genome shotgun (WGS) entry which is preliminary data.</text>
</comment>
<dbReference type="SUPFAM" id="SSF50978">
    <property type="entry name" value="WD40 repeat-like"/>
    <property type="match status" value="1"/>
</dbReference>
<evidence type="ECO:0000256" key="1">
    <source>
        <dbReference type="ARBA" id="ARBA00023186"/>
    </source>
</evidence>
<dbReference type="InterPro" id="IPR036322">
    <property type="entry name" value="WD40_repeat_dom_sf"/>
</dbReference>
<proteinExistence type="predicted"/>
<dbReference type="CDD" id="cd06257">
    <property type="entry name" value="DnaJ"/>
    <property type="match status" value="1"/>
</dbReference>
<dbReference type="GO" id="GO:0051087">
    <property type="term" value="F:protein-folding chaperone binding"/>
    <property type="evidence" value="ECO:0007669"/>
    <property type="project" value="TreeGrafter"/>
</dbReference>
<dbReference type="PANTHER" id="PTHR44360">
    <property type="entry name" value="DNAJ HOMOLOG SUBFAMILY B MEMBER 9"/>
    <property type="match status" value="1"/>
</dbReference>
<dbReference type="PROSITE" id="PS50076">
    <property type="entry name" value="DNAJ_2"/>
    <property type="match status" value="1"/>
</dbReference>
<reference evidence="4" key="1">
    <citation type="submission" date="2018-12" db="EMBL/GenBank/DDBJ databases">
        <title>Tengunoibacter tsumagoiensis gen. nov., sp. nov., Dictyobacter kobayashii sp. nov., D. alpinus sp. nov., and D. joshuensis sp. nov. and description of Dictyobacteraceae fam. nov. within the order Ktedonobacterales isolated from Tengu-no-mugimeshi.</title>
        <authorList>
            <person name="Wang C.M."/>
            <person name="Zheng Y."/>
            <person name="Sakai Y."/>
            <person name="Toyoda A."/>
            <person name="Minakuchi Y."/>
            <person name="Abe K."/>
            <person name="Yokota A."/>
            <person name="Yabe S."/>
        </authorList>
    </citation>
    <scope>NUCLEOTIDE SEQUENCE [LARGE SCALE GENOMIC DNA]</scope>
    <source>
        <strain evidence="4">Uno3</strain>
    </source>
</reference>
<keyword evidence="4" id="KW-1185">Reference proteome</keyword>
<dbReference type="RefSeq" id="WP_126581529.1">
    <property type="nucleotide sequence ID" value="NZ_BIFR01000001.1"/>
</dbReference>
<dbReference type="InterPro" id="IPR051948">
    <property type="entry name" value="Hsp70_co-chaperone_J-domain"/>
</dbReference>
<dbReference type="InterPro" id="IPR015943">
    <property type="entry name" value="WD40/YVTN_repeat-like_dom_sf"/>
</dbReference>
<evidence type="ECO:0000313" key="4">
    <source>
        <dbReference type="Proteomes" id="UP000287352"/>
    </source>
</evidence>
<protein>
    <recommendedName>
        <fullName evidence="2">J domain-containing protein</fullName>
    </recommendedName>
</protein>
<dbReference type="SUPFAM" id="SSF46565">
    <property type="entry name" value="Chaperone J-domain"/>
    <property type="match status" value="1"/>
</dbReference>
<dbReference type="Gene3D" id="1.10.287.110">
    <property type="entry name" value="DnaJ domain"/>
    <property type="match status" value="1"/>
</dbReference>
<organism evidence="3 4">
    <name type="scientific">Tengunoibacter tsumagoiensis</name>
    <dbReference type="NCBI Taxonomy" id="2014871"/>
    <lineage>
        <taxon>Bacteria</taxon>
        <taxon>Bacillati</taxon>
        <taxon>Chloroflexota</taxon>
        <taxon>Ktedonobacteria</taxon>
        <taxon>Ktedonobacterales</taxon>
        <taxon>Dictyobacteraceae</taxon>
        <taxon>Tengunoibacter</taxon>
    </lineage>
</organism>
<dbReference type="GO" id="GO:0036503">
    <property type="term" value="P:ERAD pathway"/>
    <property type="evidence" value="ECO:0007669"/>
    <property type="project" value="TreeGrafter"/>
</dbReference>
<dbReference type="InterPro" id="IPR001623">
    <property type="entry name" value="DnaJ_domain"/>
</dbReference>
<accession>A0A402A4H9</accession>
<dbReference type="OrthoDB" id="5126524at2"/>
<feature type="domain" description="J" evidence="2">
    <location>
        <begin position="6"/>
        <end position="69"/>
    </location>
</feature>
<dbReference type="PRINTS" id="PR00625">
    <property type="entry name" value="JDOMAIN"/>
</dbReference>
<evidence type="ECO:0000259" key="2">
    <source>
        <dbReference type="PROSITE" id="PS50076"/>
    </source>
</evidence>
<dbReference type="Gene3D" id="2.130.10.10">
    <property type="entry name" value="YVTN repeat-like/Quinoprotein amine dehydrogenase"/>
    <property type="match status" value="2"/>
</dbReference>
<keyword evidence="1" id="KW-0143">Chaperone</keyword>